<dbReference type="InterPro" id="IPR027417">
    <property type="entry name" value="P-loop_NTPase"/>
</dbReference>
<evidence type="ECO:0000256" key="5">
    <source>
        <dbReference type="ARBA" id="ARBA00022741"/>
    </source>
</evidence>
<evidence type="ECO:0000259" key="9">
    <source>
        <dbReference type="PROSITE" id="PS50052"/>
    </source>
</evidence>
<dbReference type="EC" id="2.7.4.8" evidence="2"/>
<name>A0A3N4L233_9PEZI</name>
<comment type="similarity">
    <text evidence="1">Belongs to the guanylate kinase family.</text>
</comment>
<evidence type="ECO:0000256" key="4">
    <source>
        <dbReference type="ARBA" id="ARBA00022679"/>
    </source>
</evidence>
<dbReference type="Gene3D" id="3.40.50.300">
    <property type="entry name" value="P-loop containing nucleotide triphosphate hydrolases"/>
    <property type="match status" value="1"/>
</dbReference>
<organism evidence="10 11">
    <name type="scientific">Morchella conica CCBAS932</name>
    <dbReference type="NCBI Taxonomy" id="1392247"/>
    <lineage>
        <taxon>Eukaryota</taxon>
        <taxon>Fungi</taxon>
        <taxon>Dikarya</taxon>
        <taxon>Ascomycota</taxon>
        <taxon>Pezizomycotina</taxon>
        <taxon>Pezizomycetes</taxon>
        <taxon>Pezizales</taxon>
        <taxon>Morchellaceae</taxon>
        <taxon>Morchella</taxon>
    </lineage>
</organism>
<reference evidence="10 11" key="1">
    <citation type="journal article" date="2018" name="Nat. Ecol. Evol.">
        <title>Pezizomycetes genomes reveal the molecular basis of ectomycorrhizal truffle lifestyle.</title>
        <authorList>
            <person name="Murat C."/>
            <person name="Payen T."/>
            <person name="Noel B."/>
            <person name="Kuo A."/>
            <person name="Morin E."/>
            <person name="Chen J."/>
            <person name="Kohler A."/>
            <person name="Krizsan K."/>
            <person name="Balestrini R."/>
            <person name="Da Silva C."/>
            <person name="Montanini B."/>
            <person name="Hainaut M."/>
            <person name="Levati E."/>
            <person name="Barry K.W."/>
            <person name="Belfiori B."/>
            <person name="Cichocki N."/>
            <person name="Clum A."/>
            <person name="Dockter R.B."/>
            <person name="Fauchery L."/>
            <person name="Guy J."/>
            <person name="Iotti M."/>
            <person name="Le Tacon F."/>
            <person name="Lindquist E.A."/>
            <person name="Lipzen A."/>
            <person name="Malagnac F."/>
            <person name="Mello A."/>
            <person name="Molinier V."/>
            <person name="Miyauchi S."/>
            <person name="Poulain J."/>
            <person name="Riccioni C."/>
            <person name="Rubini A."/>
            <person name="Sitrit Y."/>
            <person name="Splivallo R."/>
            <person name="Traeger S."/>
            <person name="Wang M."/>
            <person name="Zifcakova L."/>
            <person name="Wipf D."/>
            <person name="Zambonelli A."/>
            <person name="Paolocci F."/>
            <person name="Nowrousian M."/>
            <person name="Ottonello S."/>
            <person name="Baldrian P."/>
            <person name="Spatafora J.W."/>
            <person name="Henrissat B."/>
            <person name="Nagy L.G."/>
            <person name="Aury J.M."/>
            <person name="Wincker P."/>
            <person name="Grigoriev I.V."/>
            <person name="Bonfante P."/>
            <person name="Martin F.M."/>
        </authorList>
    </citation>
    <scope>NUCLEOTIDE SEQUENCE [LARGE SCALE GENOMIC DNA]</scope>
    <source>
        <strain evidence="10 11">CCBAS932</strain>
    </source>
</reference>
<dbReference type="PANTHER" id="PTHR23117">
    <property type="entry name" value="GUANYLATE KINASE-RELATED"/>
    <property type="match status" value="1"/>
</dbReference>
<keyword evidence="7" id="KW-0067">ATP-binding</keyword>
<dbReference type="InterPro" id="IPR008144">
    <property type="entry name" value="Guanylate_kin-like_dom"/>
</dbReference>
<evidence type="ECO:0000256" key="3">
    <source>
        <dbReference type="ARBA" id="ARBA00016296"/>
    </source>
</evidence>
<evidence type="ECO:0000313" key="11">
    <source>
        <dbReference type="Proteomes" id="UP000277580"/>
    </source>
</evidence>
<evidence type="ECO:0000256" key="2">
    <source>
        <dbReference type="ARBA" id="ARBA00012961"/>
    </source>
</evidence>
<dbReference type="PROSITE" id="PS00856">
    <property type="entry name" value="GUANYLATE_KINASE_1"/>
    <property type="match status" value="1"/>
</dbReference>
<keyword evidence="4" id="KW-0808">Transferase</keyword>
<dbReference type="OrthoDB" id="6334211at2759"/>
<keyword evidence="11" id="KW-1185">Reference proteome</keyword>
<protein>
    <recommendedName>
        <fullName evidence="3">Guanylate kinase</fullName>
        <ecNumber evidence="2">2.7.4.8</ecNumber>
    </recommendedName>
    <alternativeName>
        <fullName evidence="8">GMP kinase</fullName>
    </alternativeName>
</protein>
<dbReference type="PROSITE" id="PS50052">
    <property type="entry name" value="GUANYLATE_KINASE_2"/>
    <property type="match status" value="1"/>
</dbReference>
<dbReference type="SUPFAM" id="SSF52540">
    <property type="entry name" value="P-loop containing nucleoside triphosphate hydrolases"/>
    <property type="match status" value="1"/>
</dbReference>
<proteinExistence type="inferred from homology"/>
<dbReference type="PANTHER" id="PTHR23117:SF13">
    <property type="entry name" value="GUANYLATE KINASE"/>
    <property type="match status" value="1"/>
</dbReference>
<dbReference type="InterPro" id="IPR020590">
    <property type="entry name" value="Guanylate_kinase_CS"/>
</dbReference>
<keyword evidence="5" id="KW-0547">Nucleotide-binding</keyword>
<dbReference type="InterPro" id="IPR008145">
    <property type="entry name" value="GK/Ca_channel_bsu"/>
</dbReference>
<dbReference type="InParanoid" id="A0A3N4L233"/>
<dbReference type="FunCoup" id="A0A3N4L233">
    <property type="interactions" value="561"/>
</dbReference>
<evidence type="ECO:0000313" key="10">
    <source>
        <dbReference type="EMBL" id="RPB16883.1"/>
    </source>
</evidence>
<evidence type="ECO:0000256" key="1">
    <source>
        <dbReference type="ARBA" id="ARBA00005790"/>
    </source>
</evidence>
<dbReference type="FunFam" id="3.40.50.300:FF:000776">
    <property type="entry name" value="Guanylate kinase 2"/>
    <property type="match status" value="1"/>
</dbReference>
<dbReference type="NCBIfam" id="TIGR03263">
    <property type="entry name" value="guanyl_kin"/>
    <property type="match status" value="1"/>
</dbReference>
<dbReference type="InterPro" id="IPR017665">
    <property type="entry name" value="Guanylate_kinase"/>
</dbReference>
<dbReference type="GO" id="GO:0004385">
    <property type="term" value="F:GMP kinase activity"/>
    <property type="evidence" value="ECO:0007669"/>
    <property type="project" value="UniProtKB-EC"/>
</dbReference>
<dbReference type="Pfam" id="PF00625">
    <property type="entry name" value="Guanylate_kin"/>
    <property type="match status" value="1"/>
</dbReference>
<feature type="domain" description="Guanylate kinase-like" evidence="9">
    <location>
        <begin position="56"/>
        <end position="238"/>
    </location>
</feature>
<dbReference type="GO" id="GO:0005829">
    <property type="term" value="C:cytosol"/>
    <property type="evidence" value="ECO:0007669"/>
    <property type="project" value="TreeGrafter"/>
</dbReference>
<gene>
    <name evidence="10" type="ORF">P167DRAFT_531822</name>
</gene>
<dbReference type="AlphaFoldDB" id="A0A3N4L233"/>
<dbReference type="GO" id="GO:0005524">
    <property type="term" value="F:ATP binding"/>
    <property type="evidence" value="ECO:0007669"/>
    <property type="project" value="UniProtKB-KW"/>
</dbReference>
<accession>A0A3N4L233</accession>
<evidence type="ECO:0000256" key="6">
    <source>
        <dbReference type="ARBA" id="ARBA00022777"/>
    </source>
</evidence>
<dbReference type="Proteomes" id="UP000277580">
    <property type="component" value="Unassembled WGS sequence"/>
</dbReference>
<evidence type="ECO:0000256" key="7">
    <source>
        <dbReference type="ARBA" id="ARBA00022840"/>
    </source>
</evidence>
<dbReference type="SMART" id="SM00072">
    <property type="entry name" value="GuKc"/>
    <property type="match status" value="1"/>
</dbReference>
<dbReference type="CDD" id="cd00071">
    <property type="entry name" value="GMPK"/>
    <property type="match status" value="1"/>
</dbReference>
<dbReference type="STRING" id="1392247.A0A3N4L233"/>
<sequence>MHFLLNRARFSSSSSSSSFSSKLLLRTLTTATTTTTTTTTTTIKHPAARMAPVTPKPPIVISGPSGTGKSTLLKRLFAAHPGTFGFSVSHTTRLPRAGEADGVEYHFTTREAFEALVAEGAFIEHAQFSGNCYGTSVKAVKDVAAKGLVCILDIEMEGVKQVKKTDLNAKFIFLKPPSMEALKARLEGRGTETPDSLQKRLTQAQKELEYAAEPGAHDKIIVNDDLEAAYKELDEYITALL</sequence>
<evidence type="ECO:0000256" key="8">
    <source>
        <dbReference type="ARBA" id="ARBA00030128"/>
    </source>
</evidence>
<dbReference type="EMBL" id="ML119107">
    <property type="protein sequence ID" value="RPB16883.1"/>
    <property type="molecule type" value="Genomic_DNA"/>
</dbReference>
<keyword evidence="6 10" id="KW-0418">Kinase</keyword>